<evidence type="ECO:0000313" key="13">
    <source>
        <dbReference type="RefSeq" id="XP_026541449.1"/>
    </source>
</evidence>
<gene>
    <name evidence="13" type="primary">LOC113424062</name>
</gene>
<dbReference type="PANTHER" id="PTHR26452">
    <property type="entry name" value="OLFACTORY RECEPTOR"/>
    <property type="match status" value="1"/>
</dbReference>
<keyword evidence="3 10" id="KW-0812">Transmembrane</keyword>
<dbReference type="InterPro" id="IPR017452">
    <property type="entry name" value="GPCR_Rhodpsn_7TM"/>
</dbReference>
<evidence type="ECO:0000259" key="11">
    <source>
        <dbReference type="PROSITE" id="PS50262"/>
    </source>
</evidence>
<dbReference type="GO" id="GO:0004984">
    <property type="term" value="F:olfactory receptor activity"/>
    <property type="evidence" value="ECO:0007669"/>
    <property type="project" value="InterPro"/>
</dbReference>
<evidence type="ECO:0000256" key="6">
    <source>
        <dbReference type="ARBA" id="ARBA00023040"/>
    </source>
</evidence>
<evidence type="ECO:0000256" key="2">
    <source>
        <dbReference type="ARBA" id="ARBA00022475"/>
    </source>
</evidence>
<keyword evidence="4" id="KW-0552">Olfaction</keyword>
<dbReference type="SUPFAM" id="SSF81321">
    <property type="entry name" value="Family A G protein-coupled receptor-like"/>
    <property type="match status" value="1"/>
</dbReference>
<feature type="transmembrane region" description="Helical" evidence="10">
    <location>
        <begin position="149"/>
        <end position="169"/>
    </location>
</feature>
<dbReference type="Gene3D" id="1.20.1070.10">
    <property type="entry name" value="Rhodopsin 7-helix transmembrane proteins"/>
    <property type="match status" value="1"/>
</dbReference>
<keyword evidence="6" id="KW-0297">G-protein coupled receptor</keyword>
<dbReference type="PRINTS" id="PR00245">
    <property type="entry name" value="OLFACTORYR"/>
</dbReference>
<dbReference type="KEGG" id="nss:113424062"/>
<evidence type="ECO:0000256" key="9">
    <source>
        <dbReference type="ARBA" id="ARBA00023224"/>
    </source>
</evidence>
<dbReference type="AlphaFoldDB" id="A0A6J1VN93"/>
<feature type="transmembrane region" description="Helical" evidence="10">
    <location>
        <begin position="29"/>
        <end position="57"/>
    </location>
</feature>
<evidence type="ECO:0000256" key="7">
    <source>
        <dbReference type="ARBA" id="ARBA00023136"/>
    </source>
</evidence>
<evidence type="ECO:0000256" key="10">
    <source>
        <dbReference type="SAM" id="Phobius"/>
    </source>
</evidence>
<dbReference type="RefSeq" id="XP_026541449.1">
    <property type="nucleotide sequence ID" value="XM_026685664.1"/>
</dbReference>
<reference evidence="13" key="1">
    <citation type="submission" date="2025-08" db="UniProtKB">
        <authorList>
            <consortium name="RefSeq"/>
        </authorList>
    </citation>
    <scope>IDENTIFICATION</scope>
</reference>
<organism evidence="12 13">
    <name type="scientific">Notechis scutatus</name>
    <name type="common">mainland tiger snake</name>
    <dbReference type="NCBI Taxonomy" id="8663"/>
    <lineage>
        <taxon>Eukaryota</taxon>
        <taxon>Metazoa</taxon>
        <taxon>Chordata</taxon>
        <taxon>Craniata</taxon>
        <taxon>Vertebrata</taxon>
        <taxon>Euteleostomi</taxon>
        <taxon>Lepidosauria</taxon>
        <taxon>Squamata</taxon>
        <taxon>Bifurcata</taxon>
        <taxon>Unidentata</taxon>
        <taxon>Episquamata</taxon>
        <taxon>Toxicofera</taxon>
        <taxon>Serpentes</taxon>
        <taxon>Colubroidea</taxon>
        <taxon>Elapidae</taxon>
        <taxon>Hydrophiinae</taxon>
        <taxon>Notechis</taxon>
    </lineage>
</organism>
<evidence type="ECO:0000256" key="3">
    <source>
        <dbReference type="ARBA" id="ARBA00022692"/>
    </source>
</evidence>
<dbReference type="GO" id="GO:0004930">
    <property type="term" value="F:G protein-coupled receptor activity"/>
    <property type="evidence" value="ECO:0007669"/>
    <property type="project" value="UniProtKB-KW"/>
</dbReference>
<comment type="subcellular location">
    <subcellularLocation>
        <location evidence="1">Cell membrane</location>
        <topology evidence="1">Multi-pass membrane protein</topology>
    </subcellularLocation>
</comment>
<keyword evidence="4" id="KW-0716">Sensory transduction</keyword>
<accession>A0A6J1VN93</accession>
<dbReference type="InterPro" id="IPR000725">
    <property type="entry name" value="Olfact_rcpt"/>
</dbReference>
<proteinExistence type="predicted"/>
<evidence type="ECO:0000256" key="8">
    <source>
        <dbReference type="ARBA" id="ARBA00023170"/>
    </source>
</evidence>
<keyword evidence="9" id="KW-0807">Transducer</keyword>
<dbReference type="GeneID" id="113424062"/>
<feature type="transmembrane region" description="Helical" evidence="10">
    <location>
        <begin position="77"/>
        <end position="106"/>
    </location>
</feature>
<keyword evidence="5 10" id="KW-1133">Transmembrane helix</keyword>
<dbReference type="GO" id="GO:0005886">
    <property type="term" value="C:plasma membrane"/>
    <property type="evidence" value="ECO:0007669"/>
    <property type="project" value="UniProtKB-SubCell"/>
</dbReference>
<name>A0A6J1VN93_9SAUR</name>
<keyword evidence="8" id="KW-0675">Receptor</keyword>
<sequence length="217" mass="24972">MAYDWYIAICNSLQYEMIRKASTKMIGGIWIASFLNASLHTIFTFITSLCSNIIHQFYCEFPYLLKIACPGIYASEIGAIIFSTMLTLSCFIFVLVIYVHVCSAVLRIPLVQGRKKAFSICLPHLIVFSLFVFTVFFAYLRDISDNSSYLGYIITMLYSIIPPMTNLLIYSMRNKDIKLAISRLLSQRLFYFTEVGTVYLSMFAFDQEEKNIHAIYS</sequence>
<feature type="transmembrane region" description="Helical" evidence="10">
    <location>
        <begin position="118"/>
        <end position="137"/>
    </location>
</feature>
<keyword evidence="2" id="KW-1003">Cell membrane</keyword>
<evidence type="ECO:0000256" key="1">
    <source>
        <dbReference type="ARBA" id="ARBA00004651"/>
    </source>
</evidence>
<keyword evidence="12" id="KW-1185">Reference proteome</keyword>
<protein>
    <submittedName>
        <fullName evidence="13">Olfactory receptor 14A16-like</fullName>
    </submittedName>
</protein>
<evidence type="ECO:0000256" key="5">
    <source>
        <dbReference type="ARBA" id="ARBA00022989"/>
    </source>
</evidence>
<evidence type="ECO:0000256" key="4">
    <source>
        <dbReference type="ARBA" id="ARBA00022725"/>
    </source>
</evidence>
<feature type="domain" description="G-protein coupled receptors family 1 profile" evidence="11">
    <location>
        <begin position="1"/>
        <end position="170"/>
    </location>
</feature>
<evidence type="ECO:0000313" key="12">
    <source>
        <dbReference type="Proteomes" id="UP000504612"/>
    </source>
</evidence>
<dbReference type="InterPro" id="IPR050516">
    <property type="entry name" value="Olfactory_GPCR"/>
</dbReference>
<dbReference type="Pfam" id="PF13853">
    <property type="entry name" value="7tm_4"/>
    <property type="match status" value="1"/>
</dbReference>
<dbReference type="PROSITE" id="PS50262">
    <property type="entry name" value="G_PROTEIN_RECEP_F1_2"/>
    <property type="match status" value="1"/>
</dbReference>
<dbReference type="Proteomes" id="UP000504612">
    <property type="component" value="Unplaced"/>
</dbReference>
<keyword evidence="7 10" id="KW-0472">Membrane</keyword>